<dbReference type="Proteomes" id="UP000245119">
    <property type="component" value="Linkage Group LG14"/>
</dbReference>
<dbReference type="OrthoDB" id="6191991at2759"/>
<evidence type="ECO:0000256" key="1">
    <source>
        <dbReference type="SAM" id="MobiDB-lite"/>
    </source>
</evidence>
<organism evidence="2 3">
    <name type="scientific">Pomacea canaliculata</name>
    <name type="common">Golden apple snail</name>
    <dbReference type="NCBI Taxonomy" id="400727"/>
    <lineage>
        <taxon>Eukaryota</taxon>
        <taxon>Metazoa</taxon>
        <taxon>Spiralia</taxon>
        <taxon>Lophotrochozoa</taxon>
        <taxon>Mollusca</taxon>
        <taxon>Gastropoda</taxon>
        <taxon>Caenogastropoda</taxon>
        <taxon>Architaenioglossa</taxon>
        <taxon>Ampullarioidea</taxon>
        <taxon>Ampullariidae</taxon>
        <taxon>Pomacea</taxon>
    </lineage>
</organism>
<protein>
    <submittedName>
        <fullName evidence="2">Uncharacterized protein</fullName>
    </submittedName>
</protein>
<feature type="region of interest" description="Disordered" evidence="1">
    <location>
        <begin position="82"/>
        <end position="131"/>
    </location>
</feature>
<proteinExistence type="predicted"/>
<sequence length="532" mass="59881">MAQSLRQAYDYWQDQPECSMVSRNRFPQNSRREAAGSASVLAFRSCNRIIGSTFPPAERSPDHGRALSLETQSSVIRCADAAGREKQEDHPLSLLNQPAHEPWETRQREPRIASEPTRTTPTSVRLENRLAVGRDADNDHFRPRASHAERALICQHKIQNWRTETFTPRIHRDPSELLTGQSEIRLTRQDTTASFYVTTFKGDRHRHYVTGVDRLSSYLECQLWLVNSHNVFHWTHEMLTHWLRELEALDQETVLTLVATTYKNNRRVDTYLEVVFIPIHLDGRGVGSQGKKSVCDCRKKNSNSSGGGGSNSSGGGGGNSSGGGGGNSSGDGGCSNMKHGYEILIRAIQKQTVIIKVTNVSFQRPAQQIRIRHGAQYGHFLRAESNCQSLSMTYDASGCEHVFTCYKFVGDDDTLDRVVFLCVLQVYGKSQFIVPSPTSSRLTTLKSSALDTSIDSLKEADPRFFAMVTSGQGEETYFLRPLMFQNYFIYYDAVDGLKLKLCDPPPYDERFLENVSNFTFEFLPAPPSDLQR</sequence>
<dbReference type="EMBL" id="PZQS01000014">
    <property type="protein sequence ID" value="PVD19122.1"/>
    <property type="molecule type" value="Genomic_DNA"/>
</dbReference>
<feature type="compositionally biased region" description="Polar residues" evidence="1">
    <location>
        <begin position="116"/>
        <end position="125"/>
    </location>
</feature>
<evidence type="ECO:0000313" key="3">
    <source>
        <dbReference type="Proteomes" id="UP000245119"/>
    </source>
</evidence>
<name>A0A2T7NDA6_POMCA</name>
<accession>A0A2T7NDA6</accession>
<feature type="compositionally biased region" description="Basic and acidic residues" evidence="1">
    <location>
        <begin position="82"/>
        <end position="91"/>
    </location>
</feature>
<comment type="caution">
    <text evidence="2">The sequence shown here is derived from an EMBL/GenBank/DDBJ whole genome shotgun (WGS) entry which is preliminary data.</text>
</comment>
<keyword evidence="3" id="KW-1185">Reference proteome</keyword>
<feature type="compositionally biased region" description="Basic and acidic residues" evidence="1">
    <location>
        <begin position="101"/>
        <end position="112"/>
    </location>
</feature>
<feature type="region of interest" description="Disordered" evidence="1">
    <location>
        <begin position="297"/>
        <end position="331"/>
    </location>
</feature>
<evidence type="ECO:0000313" key="2">
    <source>
        <dbReference type="EMBL" id="PVD19122.1"/>
    </source>
</evidence>
<feature type="compositionally biased region" description="Gly residues" evidence="1">
    <location>
        <begin position="305"/>
        <end position="331"/>
    </location>
</feature>
<dbReference type="AlphaFoldDB" id="A0A2T7NDA6"/>
<reference evidence="2 3" key="1">
    <citation type="submission" date="2018-04" db="EMBL/GenBank/DDBJ databases">
        <title>The genome of golden apple snail Pomacea canaliculata provides insight into stress tolerance and invasive adaptation.</title>
        <authorList>
            <person name="Liu C."/>
            <person name="Liu B."/>
            <person name="Ren Y."/>
            <person name="Zhang Y."/>
            <person name="Wang H."/>
            <person name="Li S."/>
            <person name="Jiang F."/>
            <person name="Yin L."/>
            <person name="Zhang G."/>
            <person name="Qian W."/>
            <person name="Fan W."/>
        </authorList>
    </citation>
    <scope>NUCLEOTIDE SEQUENCE [LARGE SCALE GENOMIC DNA]</scope>
    <source>
        <strain evidence="2">SZHN2017</strain>
        <tissue evidence="2">Muscle</tissue>
    </source>
</reference>
<gene>
    <name evidence="2" type="ORF">C0Q70_21684</name>
</gene>